<evidence type="ECO:0000256" key="9">
    <source>
        <dbReference type="ARBA" id="ARBA00022840"/>
    </source>
</evidence>
<comment type="catalytic activity">
    <reaction evidence="1">
        <text>ATP + protein L-histidine = ADP + protein N-phospho-L-histidine.</text>
        <dbReference type="EC" id="2.7.13.3"/>
    </reaction>
</comment>
<feature type="domain" description="CHASE" evidence="13">
    <location>
        <begin position="127"/>
        <end position="289"/>
    </location>
</feature>
<evidence type="ECO:0000259" key="13">
    <source>
        <dbReference type="PROSITE" id="PS50839"/>
    </source>
</evidence>
<dbReference type="AlphaFoldDB" id="A0A1T4NZ96"/>
<evidence type="ECO:0000256" key="8">
    <source>
        <dbReference type="ARBA" id="ARBA00022777"/>
    </source>
</evidence>
<dbReference type="InterPro" id="IPR042240">
    <property type="entry name" value="CHASE_sf"/>
</dbReference>
<feature type="transmembrane region" description="Helical" evidence="12">
    <location>
        <begin position="305"/>
        <end position="325"/>
    </location>
</feature>
<evidence type="ECO:0000256" key="2">
    <source>
        <dbReference type="ARBA" id="ARBA00004370"/>
    </source>
</evidence>
<protein>
    <recommendedName>
        <fullName evidence="3">histidine kinase</fullName>
        <ecNumber evidence="3">2.7.13.3</ecNumber>
    </recommendedName>
</protein>
<evidence type="ECO:0000313" key="15">
    <source>
        <dbReference type="Proteomes" id="UP000190135"/>
    </source>
</evidence>
<dbReference type="PROSITE" id="PS51257">
    <property type="entry name" value="PROKAR_LIPOPROTEIN"/>
    <property type="match status" value="1"/>
</dbReference>
<evidence type="ECO:0000313" key="14">
    <source>
        <dbReference type="EMBL" id="SJZ84499.1"/>
    </source>
</evidence>
<dbReference type="GO" id="GO:0004673">
    <property type="term" value="F:protein histidine kinase activity"/>
    <property type="evidence" value="ECO:0007669"/>
    <property type="project" value="UniProtKB-EC"/>
</dbReference>
<keyword evidence="7" id="KW-0547">Nucleotide-binding</keyword>
<evidence type="ECO:0000256" key="12">
    <source>
        <dbReference type="SAM" id="Phobius"/>
    </source>
</evidence>
<keyword evidence="15" id="KW-1185">Reference proteome</keyword>
<dbReference type="PANTHER" id="PTHR41523">
    <property type="entry name" value="TWO-COMPONENT SYSTEM SENSOR PROTEIN"/>
    <property type="match status" value="1"/>
</dbReference>
<dbReference type="InterPro" id="IPR006189">
    <property type="entry name" value="CHASE_dom"/>
</dbReference>
<organism evidence="14 15">
    <name type="scientific">Consotaella salsifontis</name>
    <dbReference type="NCBI Taxonomy" id="1365950"/>
    <lineage>
        <taxon>Bacteria</taxon>
        <taxon>Pseudomonadati</taxon>
        <taxon>Pseudomonadota</taxon>
        <taxon>Alphaproteobacteria</taxon>
        <taxon>Hyphomicrobiales</taxon>
        <taxon>Aurantimonadaceae</taxon>
        <taxon>Consotaella</taxon>
    </lineage>
</organism>
<keyword evidence="6 12" id="KW-0812">Transmembrane</keyword>
<keyword evidence="9" id="KW-0067">ATP-binding</keyword>
<keyword evidence="11 12" id="KW-0472">Membrane</keyword>
<evidence type="ECO:0000256" key="10">
    <source>
        <dbReference type="ARBA" id="ARBA00022989"/>
    </source>
</evidence>
<dbReference type="InterPro" id="IPR011102">
    <property type="entry name" value="Sig_transdc_His_kinase_HWE"/>
</dbReference>
<reference evidence="15" key="1">
    <citation type="submission" date="2017-02" db="EMBL/GenBank/DDBJ databases">
        <authorList>
            <person name="Varghese N."/>
            <person name="Submissions S."/>
        </authorList>
    </citation>
    <scope>NUCLEOTIDE SEQUENCE [LARGE SCALE GENOMIC DNA]</scope>
    <source>
        <strain evidence="15">USBA 369</strain>
    </source>
</reference>
<dbReference type="SUPFAM" id="SSF55874">
    <property type="entry name" value="ATPase domain of HSP90 chaperone/DNA topoisomerase II/histidine kinase"/>
    <property type="match status" value="1"/>
</dbReference>
<evidence type="ECO:0000256" key="4">
    <source>
        <dbReference type="ARBA" id="ARBA00022553"/>
    </source>
</evidence>
<dbReference type="SMART" id="SM01079">
    <property type="entry name" value="CHASE"/>
    <property type="match status" value="1"/>
</dbReference>
<dbReference type="STRING" id="1365950.SAMN05428963_103257"/>
<proteinExistence type="predicted"/>
<dbReference type="GO" id="GO:0016020">
    <property type="term" value="C:membrane"/>
    <property type="evidence" value="ECO:0007669"/>
    <property type="project" value="UniProtKB-SubCell"/>
</dbReference>
<dbReference type="Pfam" id="PF07536">
    <property type="entry name" value="HWE_HK"/>
    <property type="match status" value="1"/>
</dbReference>
<dbReference type="EMBL" id="FUXL01000003">
    <property type="protein sequence ID" value="SJZ84499.1"/>
    <property type="molecule type" value="Genomic_DNA"/>
</dbReference>
<keyword evidence="10 12" id="KW-1133">Transmembrane helix</keyword>
<dbReference type="EC" id="2.7.13.3" evidence="3"/>
<dbReference type="Proteomes" id="UP000190135">
    <property type="component" value="Unassembled WGS sequence"/>
</dbReference>
<name>A0A1T4NZ96_9HYPH</name>
<gene>
    <name evidence="14" type="ORF">SAMN05428963_103257</name>
</gene>
<dbReference type="RefSeq" id="WP_078707361.1">
    <property type="nucleotide sequence ID" value="NZ_FUXL01000003.1"/>
</dbReference>
<dbReference type="GO" id="GO:0007165">
    <property type="term" value="P:signal transduction"/>
    <property type="evidence" value="ECO:0007669"/>
    <property type="project" value="UniProtKB-ARBA"/>
</dbReference>
<dbReference type="PANTHER" id="PTHR41523:SF8">
    <property type="entry name" value="ETHYLENE RESPONSE SENSOR PROTEIN"/>
    <property type="match status" value="1"/>
</dbReference>
<dbReference type="Gene3D" id="3.30.565.10">
    <property type="entry name" value="Histidine kinase-like ATPase, C-terminal domain"/>
    <property type="match status" value="1"/>
</dbReference>
<evidence type="ECO:0000256" key="11">
    <source>
        <dbReference type="ARBA" id="ARBA00023136"/>
    </source>
</evidence>
<dbReference type="Gene3D" id="3.30.450.350">
    <property type="entry name" value="CHASE domain"/>
    <property type="match status" value="1"/>
</dbReference>
<evidence type="ECO:0000256" key="3">
    <source>
        <dbReference type="ARBA" id="ARBA00012438"/>
    </source>
</evidence>
<evidence type="ECO:0000256" key="7">
    <source>
        <dbReference type="ARBA" id="ARBA00022741"/>
    </source>
</evidence>
<accession>A0A1T4NZ96</accession>
<sequence>MRKYLVPAAILVVSCAFALALAALVWRSGTDGDRLRFDGFADDAVGRIGNRISLHMSLLEATRAHLRVTNELRNKDAFSAYVSGLDLSHRYGGIQGIGYAEAVRAGDTAEAASFLSSTYNIETGVWPAETDQPVRTPILLLEPQDRRNQAAMGYDMLSNPVRREAMVRAAREDTFAATGPVELVQEIDENRQAGFLVYLPLETEGASADAGKAVLLAKGFVYAPFRAGDFITAALSSGSALPLKLRLYDSRIAPEQLLFDSTGAGPFETTGDFRTFRRIDFGGRNWIVDLAPGEDFSRTASDLPAVLLAVLGVALSILLSALAFLQARRAEAVAALAAASAESLAQKDLLLREMNHRIKNSITRMLAMARQTSRHSSDMDEFMMSYEARLGAMAKSQEILTRSGRRGATVKELLEAELGQVFGGSLQNCELCGPEVEIDEKAVQALGLTFHELATNALKYGAIAEDDGTLTVVWSLTAGEIAIEWMEKGAERPERSEPVRKGFGTRLIEMNIERELGGRIERNFAASGLTVALRFPQAASIAANARPKQSATVGQA</sequence>
<evidence type="ECO:0000256" key="1">
    <source>
        <dbReference type="ARBA" id="ARBA00000085"/>
    </source>
</evidence>
<dbReference type="SMART" id="SM00911">
    <property type="entry name" value="HWE_HK"/>
    <property type="match status" value="1"/>
</dbReference>
<keyword evidence="5" id="KW-0808">Transferase</keyword>
<keyword evidence="8" id="KW-0418">Kinase</keyword>
<dbReference type="GO" id="GO:0005524">
    <property type="term" value="F:ATP binding"/>
    <property type="evidence" value="ECO:0007669"/>
    <property type="project" value="UniProtKB-KW"/>
</dbReference>
<dbReference type="Pfam" id="PF03924">
    <property type="entry name" value="CHASE"/>
    <property type="match status" value="1"/>
</dbReference>
<dbReference type="PROSITE" id="PS50839">
    <property type="entry name" value="CHASE"/>
    <property type="match status" value="1"/>
</dbReference>
<dbReference type="InterPro" id="IPR036890">
    <property type="entry name" value="HATPase_C_sf"/>
</dbReference>
<comment type="subcellular location">
    <subcellularLocation>
        <location evidence="2">Membrane</location>
    </subcellularLocation>
</comment>
<keyword evidence="4" id="KW-0597">Phosphoprotein</keyword>
<evidence type="ECO:0000256" key="6">
    <source>
        <dbReference type="ARBA" id="ARBA00022692"/>
    </source>
</evidence>
<dbReference type="OrthoDB" id="341208at2"/>
<evidence type="ECO:0000256" key="5">
    <source>
        <dbReference type="ARBA" id="ARBA00022679"/>
    </source>
</evidence>